<evidence type="ECO:0000313" key="3">
    <source>
        <dbReference type="Proteomes" id="UP000253153"/>
    </source>
</evidence>
<reference evidence="2 3" key="1">
    <citation type="submission" date="2018-06" db="EMBL/GenBank/DDBJ databases">
        <title>Fusarium incarnatum-equiseti species complex species 28.</title>
        <authorList>
            <person name="Gardiner D.M."/>
        </authorList>
    </citation>
    <scope>NUCLEOTIDE SEQUENCE [LARGE SCALE GENOMIC DNA]</scope>
    <source>
        <strain evidence="2 3">FIESC_28</strain>
    </source>
</reference>
<dbReference type="EMBL" id="QKXC01000049">
    <property type="protein sequence ID" value="RBR24859.1"/>
    <property type="molecule type" value="Genomic_DNA"/>
</dbReference>
<dbReference type="GO" id="GO:0015969">
    <property type="term" value="P:guanosine tetraphosphate metabolic process"/>
    <property type="evidence" value="ECO:0007669"/>
    <property type="project" value="InterPro"/>
</dbReference>
<feature type="domain" description="RelA/SpoT" evidence="1">
    <location>
        <begin position="70"/>
        <end position="207"/>
    </location>
</feature>
<dbReference type="AlphaFoldDB" id="A0A366S6E1"/>
<dbReference type="Proteomes" id="UP000253153">
    <property type="component" value="Unassembled WGS sequence"/>
</dbReference>
<evidence type="ECO:0000313" key="2">
    <source>
        <dbReference type="EMBL" id="RBR24859.1"/>
    </source>
</evidence>
<dbReference type="Pfam" id="PF04607">
    <property type="entry name" value="RelA_SpoT"/>
    <property type="match status" value="1"/>
</dbReference>
<dbReference type="InterPro" id="IPR007685">
    <property type="entry name" value="RelA_SpoT"/>
</dbReference>
<organism evidence="2 3">
    <name type="scientific">Fusarium coffeatum</name>
    <dbReference type="NCBI Taxonomy" id="231269"/>
    <lineage>
        <taxon>Eukaryota</taxon>
        <taxon>Fungi</taxon>
        <taxon>Dikarya</taxon>
        <taxon>Ascomycota</taxon>
        <taxon>Pezizomycotina</taxon>
        <taxon>Sordariomycetes</taxon>
        <taxon>Hypocreomycetidae</taxon>
        <taxon>Hypocreales</taxon>
        <taxon>Nectriaceae</taxon>
        <taxon>Fusarium</taxon>
        <taxon>Fusarium incarnatum-equiseti species complex</taxon>
    </lineage>
</organism>
<protein>
    <recommendedName>
        <fullName evidence="1">RelA/SpoT domain-containing protein</fullName>
    </recommendedName>
</protein>
<dbReference type="InterPro" id="IPR043519">
    <property type="entry name" value="NT_sf"/>
</dbReference>
<dbReference type="SUPFAM" id="SSF81301">
    <property type="entry name" value="Nucleotidyltransferase"/>
    <property type="match status" value="1"/>
</dbReference>
<dbReference type="RefSeq" id="XP_031019450.1">
    <property type="nucleotide sequence ID" value="XM_031156499.1"/>
</dbReference>
<evidence type="ECO:0000259" key="1">
    <source>
        <dbReference type="SMART" id="SM00954"/>
    </source>
</evidence>
<keyword evidence="3" id="KW-1185">Reference proteome</keyword>
<dbReference type="GeneID" id="41991795"/>
<dbReference type="SMART" id="SM00954">
    <property type="entry name" value="RelA_SpoT"/>
    <property type="match status" value="1"/>
</dbReference>
<dbReference type="PANTHER" id="PTHR41773:SF1">
    <property type="entry name" value="RELA_SPOT DOMAIN-CONTAINING PROTEIN"/>
    <property type="match status" value="1"/>
</dbReference>
<dbReference type="Gene3D" id="3.30.460.10">
    <property type="entry name" value="Beta Polymerase, domain 2"/>
    <property type="match status" value="1"/>
</dbReference>
<proteinExistence type="predicted"/>
<name>A0A366S6E1_9HYPO</name>
<dbReference type="PANTHER" id="PTHR41773">
    <property type="entry name" value="GTP PYROPHOSPHATASE-RELATED"/>
    <property type="match status" value="1"/>
</dbReference>
<comment type="caution">
    <text evidence="2">The sequence shown here is derived from an EMBL/GenBank/DDBJ whole genome shotgun (WGS) entry which is preliminary data.</text>
</comment>
<gene>
    <name evidence="2" type="ORF">FIESC28_02349</name>
</gene>
<sequence length="316" mass="36085">MAQQERSQLESLSGKVDAALQNVPAGRPPEAAFLEIWQVVQPDYESMRLDVHRFLSRLVDEKHVQATVASRTKTLESISKSIDRRNDAKLEKQKYQSPREIFADLHDLVGLRVVVDYPRGLDQYFHLIEESFQVDRFNAFSSERTISQHWIPRFGAYETRNYLLRLNSSEEFALYAGVLFEIQITTMAESLYNKLSHSLLYKAPQGGLSRKDEMVIDMGHGAALLYWITIACMEDRLEGNFEEMDPRSRFPPSVRDLAGCEDTVMNLDALVDSTPLLPSTSNHVTSRDYLLESFEDIRRSSISGESIAESIREKLG</sequence>
<dbReference type="CDD" id="cd05399">
    <property type="entry name" value="NT_Rel-Spo_like"/>
    <property type="match status" value="1"/>
</dbReference>
<accession>A0A366S6E1</accession>
<dbReference type="OrthoDB" id="538223at2759"/>